<feature type="non-terminal residue" evidence="5">
    <location>
        <position position="1"/>
    </location>
</feature>
<feature type="domain" description="CCHC-type" evidence="3">
    <location>
        <begin position="122"/>
        <end position="137"/>
    </location>
</feature>
<dbReference type="InParanoid" id="A0A1C7MXE6"/>
<evidence type="ECO:0000313" key="5">
    <source>
        <dbReference type="EMBL" id="OBZ81448.1"/>
    </source>
</evidence>
<name>A0A1C7MXE6_9FUNG</name>
<dbReference type="InterPro" id="IPR043502">
    <property type="entry name" value="DNA/RNA_pol_sf"/>
</dbReference>
<comment type="caution">
    <text evidence="5">The sequence shown here is derived from an EMBL/GenBank/DDBJ whole genome shotgun (WGS) entry which is preliminary data.</text>
</comment>
<evidence type="ECO:0000313" key="6">
    <source>
        <dbReference type="Proteomes" id="UP000093000"/>
    </source>
</evidence>
<feature type="domain" description="Reverse transcriptase" evidence="4">
    <location>
        <begin position="287"/>
        <end position="548"/>
    </location>
</feature>
<dbReference type="PANTHER" id="PTHR19446">
    <property type="entry name" value="REVERSE TRANSCRIPTASES"/>
    <property type="match status" value="1"/>
</dbReference>
<keyword evidence="1" id="KW-0863">Zinc-finger</keyword>
<evidence type="ECO:0000256" key="1">
    <source>
        <dbReference type="PROSITE-ProRule" id="PRU00047"/>
    </source>
</evidence>
<dbReference type="Proteomes" id="UP000093000">
    <property type="component" value="Unassembled WGS sequence"/>
</dbReference>
<keyword evidence="1" id="KW-0862">Zinc</keyword>
<dbReference type="SUPFAM" id="SSF56672">
    <property type="entry name" value="DNA/RNA polymerases"/>
    <property type="match status" value="1"/>
</dbReference>
<feature type="region of interest" description="Disordered" evidence="2">
    <location>
        <begin position="165"/>
        <end position="188"/>
    </location>
</feature>
<organism evidence="5 6">
    <name type="scientific">Choanephora cucurbitarum</name>
    <dbReference type="NCBI Taxonomy" id="101091"/>
    <lineage>
        <taxon>Eukaryota</taxon>
        <taxon>Fungi</taxon>
        <taxon>Fungi incertae sedis</taxon>
        <taxon>Mucoromycota</taxon>
        <taxon>Mucoromycotina</taxon>
        <taxon>Mucoromycetes</taxon>
        <taxon>Mucorales</taxon>
        <taxon>Mucorineae</taxon>
        <taxon>Choanephoraceae</taxon>
        <taxon>Choanephoroideae</taxon>
        <taxon>Choanephora</taxon>
    </lineage>
</organism>
<feature type="domain" description="CCHC-type" evidence="3">
    <location>
        <begin position="3"/>
        <end position="18"/>
    </location>
</feature>
<feature type="non-terminal residue" evidence="5">
    <location>
        <position position="689"/>
    </location>
</feature>
<dbReference type="InterPro" id="IPR000477">
    <property type="entry name" value="RT_dom"/>
</dbReference>
<dbReference type="AlphaFoldDB" id="A0A1C7MXE6"/>
<proteinExistence type="predicted"/>
<keyword evidence="1" id="KW-0479">Metal-binding</keyword>
<evidence type="ECO:0000256" key="2">
    <source>
        <dbReference type="SAM" id="MobiDB-lite"/>
    </source>
</evidence>
<evidence type="ECO:0000259" key="4">
    <source>
        <dbReference type="PROSITE" id="PS50878"/>
    </source>
</evidence>
<reference evidence="5 6" key="1">
    <citation type="submission" date="2016-03" db="EMBL/GenBank/DDBJ databases">
        <title>Choanephora cucurbitarum.</title>
        <authorList>
            <person name="Min B."/>
            <person name="Park H."/>
            <person name="Park J.-H."/>
            <person name="Shin H.-D."/>
            <person name="Choi I.-G."/>
        </authorList>
    </citation>
    <scope>NUCLEOTIDE SEQUENCE [LARGE SCALE GENOMIC DNA]</scope>
    <source>
        <strain evidence="5 6">KUS-F28377</strain>
    </source>
</reference>
<dbReference type="GO" id="GO:0003676">
    <property type="term" value="F:nucleic acid binding"/>
    <property type="evidence" value="ECO:0007669"/>
    <property type="project" value="InterPro"/>
</dbReference>
<gene>
    <name evidence="5" type="primary">YTX2_0</name>
    <name evidence="5" type="ORF">A0J61_10503</name>
</gene>
<protein>
    <submittedName>
        <fullName evidence="5">Transposon TX1 uncharacterized protein</fullName>
    </submittedName>
</protein>
<feature type="compositionally biased region" description="Basic and acidic residues" evidence="2">
    <location>
        <begin position="177"/>
        <end position="187"/>
    </location>
</feature>
<dbReference type="GO" id="GO:0008270">
    <property type="term" value="F:zinc ion binding"/>
    <property type="evidence" value="ECO:0007669"/>
    <property type="project" value="UniProtKB-KW"/>
</dbReference>
<dbReference type="OrthoDB" id="2212429at2759"/>
<dbReference type="EMBL" id="LUGH01001204">
    <property type="protein sequence ID" value="OBZ81448.1"/>
    <property type="molecule type" value="Genomic_DNA"/>
</dbReference>
<dbReference type="Pfam" id="PF00098">
    <property type="entry name" value="zf-CCHC"/>
    <property type="match status" value="2"/>
</dbReference>
<dbReference type="PROSITE" id="PS50158">
    <property type="entry name" value="ZF_CCHC"/>
    <property type="match status" value="2"/>
</dbReference>
<dbReference type="CDD" id="cd01650">
    <property type="entry name" value="RT_nLTR_like"/>
    <property type="match status" value="1"/>
</dbReference>
<dbReference type="InterPro" id="IPR001878">
    <property type="entry name" value="Znf_CCHC"/>
</dbReference>
<dbReference type="Pfam" id="PF00078">
    <property type="entry name" value="RVT_1"/>
    <property type="match status" value="1"/>
</dbReference>
<evidence type="ECO:0000259" key="3">
    <source>
        <dbReference type="PROSITE" id="PS50158"/>
    </source>
</evidence>
<sequence>FSCWTCGANGHMAASCPKDAPQKKAKVKAPVVPKLDFNFSERFSTSQTETSAFKSSIWHPDHGSNSVFIDMTGRKEFVADFFLLVAHQYPSRVGVLPQKVGNLRYAEICFDDDDDEVAKFSCWTCGANGHMAASCPKDAPQKKAKVKAPVVPKLDFNFSERHETTESLALKSGQPAFRDDATEESRSDSASMLRSANQFYQQLYTADPVDTAQLDEYLNEVSSMPRVKVDDHQSLLAPITIDDIIAVTAKVVSKQSSPGSDGFGYAYLYHLYRFPPLQHLVIQVYNDALLRCLFPTSWRDVRVQLLPKKGDLTLLRNWRPISLINCDAKIFPRILNARMKEVAPSVITPFQTGFMPGRFIATNGILVNMVMEHARRTQRDDVALLLDQEKAYDRVHPLYLRRTLLHLNFPLLLVDCLMNLFFGNKVRVNVNGFFSDEHILQDSAFQGFVFDQVASPSSPPTPEPLKALAYADDVCVFLANDTDFRLLQHHLARYGQVSNAKVNMHKTEAISLSGRPSSTWQSLLGSFEIHSWHDRISPQPLRYLGFPLRYLGFPLISSLSQRKLVKLQLLDSLQAKCDRFKDMNLALCGRATVVNTLPLADGFLNLPDDHWIVASRPTPLLLKYFFTIDESRNCFRSLHPPDRPRFPRLCAKLRLELLSPGISLQPRLLAAILHPPESLAPVTTQPFDT</sequence>
<accession>A0A1C7MXE6</accession>
<dbReference type="PROSITE" id="PS50878">
    <property type="entry name" value="RT_POL"/>
    <property type="match status" value="1"/>
</dbReference>
<dbReference type="InterPro" id="IPR036875">
    <property type="entry name" value="Znf_CCHC_sf"/>
</dbReference>
<keyword evidence="6" id="KW-1185">Reference proteome</keyword>
<dbReference type="SUPFAM" id="SSF57756">
    <property type="entry name" value="Retrovirus zinc finger-like domains"/>
    <property type="match status" value="1"/>
</dbReference>
<dbReference type="Gene3D" id="4.10.60.10">
    <property type="entry name" value="Zinc finger, CCHC-type"/>
    <property type="match status" value="1"/>
</dbReference>
<dbReference type="STRING" id="101091.A0A1C7MXE6"/>
<dbReference type="SMART" id="SM00343">
    <property type="entry name" value="ZnF_C2HC"/>
    <property type="match status" value="2"/>
</dbReference>